<feature type="domain" description="Cytidyltransferase-like" evidence="4">
    <location>
        <begin position="5"/>
        <end position="125"/>
    </location>
</feature>
<name>A0A679H9P2_BACT4</name>
<dbReference type="Proteomes" id="UP001156216">
    <property type="component" value="Chromosome"/>
</dbReference>
<evidence type="ECO:0000259" key="3">
    <source>
        <dbReference type="Pfam" id="PF01408"/>
    </source>
</evidence>
<feature type="domain" description="Gfo/Idh/MocA-like oxidoreductase N-terminal" evidence="3">
    <location>
        <begin position="132"/>
        <end position="246"/>
    </location>
</feature>
<evidence type="ECO:0000259" key="4">
    <source>
        <dbReference type="Pfam" id="PF01467"/>
    </source>
</evidence>
<reference evidence="7" key="3">
    <citation type="submission" date="2021-06" db="EMBL/GenBank/DDBJ databases">
        <title>Interrogation of the integrated mobile genetic elements in gut-associated Bacteroides with a consensus prediction approach.</title>
        <authorList>
            <person name="Campbell D.E."/>
            <person name="Leigh J.R."/>
            <person name="Kim T."/>
            <person name="England W."/>
            <person name="Whitaker R.J."/>
            <person name="Degnan P.H."/>
        </authorList>
    </citation>
    <scope>NUCLEOTIDE SEQUENCE</scope>
    <source>
        <strain evidence="7">VPI-BTDOT2</strain>
    </source>
</reference>
<dbReference type="InterPro" id="IPR014729">
    <property type="entry name" value="Rossmann-like_a/b/a_fold"/>
</dbReference>
<protein>
    <submittedName>
        <fullName evidence="6">Adenylyltransferase/cytidyltransferase family protein</fullName>
    </submittedName>
    <submittedName>
        <fullName evidence="7">Gfo/Idh/MocA family oxidoreductase</fullName>
    </submittedName>
</protein>
<dbReference type="Gene3D" id="3.30.360.10">
    <property type="entry name" value="Dihydrodipicolinate Reductase, domain 2"/>
    <property type="match status" value="1"/>
</dbReference>
<sequence>MKKVITYGTYDLLHQGHLNLLYKAKELGDYLIVGVTTDSFDQERGKMNVKNNVLERVEAVKATGLADKIIIEEYVGQKIDDVCRYGVDIFAIGSDWEGKFDYLKEYCEVIYLPRTEGISSTMLRNAAEVVYKLGIIGTGRIAEKFVPESLHVEALRITSVYNPEDNVGATEFVDRFKIPNLAYSLDEFYKQVDAVYIASPHLTHYEYIAQSLDNGKHVLCETPMVLRGEAADYLFNKASCRGLVLMEANKTAHCPGFNHLVTLVKSGVIGDVVDIEASVSRLTSGKVRELDTNQAGGAVNELMYAPMLPIVKLLGKEIKNISFYTKKKNNVDLYTKGIVQYEKAIASFKLGLGVKTEGNLIISGTKGYIHVPSPWWKTDYFELCFEDLNNNKKYFYAYENDGLRYEIREFLSCINSGKIESYRLDSKETTLICGAIEQYAKNVNVIEI</sequence>
<dbReference type="Proteomes" id="UP000436825">
    <property type="component" value="Unassembled WGS sequence"/>
</dbReference>
<evidence type="ECO:0000256" key="2">
    <source>
        <dbReference type="ARBA" id="ARBA00023002"/>
    </source>
</evidence>
<dbReference type="SUPFAM" id="SSF55347">
    <property type="entry name" value="Glyceraldehyde-3-phosphate dehydrogenase-like, C-terminal domain"/>
    <property type="match status" value="1"/>
</dbReference>
<dbReference type="EMBL" id="AP022660">
    <property type="protein sequence ID" value="BCA51134.1"/>
    <property type="molecule type" value="Genomic_DNA"/>
</dbReference>
<dbReference type="Gene3D" id="3.40.50.620">
    <property type="entry name" value="HUPs"/>
    <property type="match status" value="1"/>
</dbReference>
<keyword evidence="6" id="KW-0548">Nucleotidyltransferase</keyword>
<dbReference type="InterPro" id="IPR000683">
    <property type="entry name" value="Gfo/Idh/MocA-like_OxRdtase_N"/>
</dbReference>
<dbReference type="Pfam" id="PF01408">
    <property type="entry name" value="GFO_IDH_MocA"/>
    <property type="match status" value="1"/>
</dbReference>
<dbReference type="SUPFAM" id="SSF51735">
    <property type="entry name" value="NAD(P)-binding Rossmann-fold domains"/>
    <property type="match status" value="1"/>
</dbReference>
<evidence type="ECO:0000256" key="1">
    <source>
        <dbReference type="ARBA" id="ARBA00010928"/>
    </source>
</evidence>
<dbReference type="InterPro" id="IPR050984">
    <property type="entry name" value="Gfo/Idh/MocA_domain"/>
</dbReference>
<dbReference type="GO" id="GO:0000166">
    <property type="term" value="F:nucleotide binding"/>
    <property type="evidence" value="ECO:0007669"/>
    <property type="project" value="InterPro"/>
</dbReference>
<dbReference type="EMBL" id="WCRW01000037">
    <property type="protein sequence ID" value="KAB4449962.1"/>
    <property type="molecule type" value="Genomic_DNA"/>
</dbReference>
<evidence type="ECO:0000313" key="8">
    <source>
        <dbReference type="Proteomes" id="UP000436825"/>
    </source>
</evidence>
<reference evidence="5 9" key="2">
    <citation type="submission" date="2020-02" db="EMBL/GenBank/DDBJ databases">
        <title>Whole-genome sequencing and comparative analysis of the genomes of Bacteroides thetaiotaomicron and Escherichia coli isolated from a healthy resident in Vietnam.</title>
        <authorList>
            <person name="Mohsin M."/>
            <person name="Tanaka K."/>
            <person name="Kawahara R."/>
            <person name="Kondo S."/>
            <person name="Noguchi H."/>
            <person name="Motooka D."/>
            <person name="Nakamura S."/>
            <person name="Khong D.T."/>
            <person name="Nguyen T.N."/>
            <person name="Tran H.T."/>
            <person name="Yamamoto Y."/>
        </authorList>
    </citation>
    <scope>NUCLEOTIDE SEQUENCE [LARGE SCALE GENOMIC DNA]</scope>
    <source>
        <strain evidence="5 9">F9-2</strain>
    </source>
</reference>
<reference evidence="6 8" key="1">
    <citation type="journal article" date="2019" name="Nat. Med.">
        <title>A library of human gut bacterial isolates paired with longitudinal multiomics data enables mechanistic microbiome research.</title>
        <authorList>
            <person name="Poyet M."/>
            <person name="Groussin M."/>
            <person name="Gibbons S.M."/>
            <person name="Avila-Pacheco J."/>
            <person name="Jiang X."/>
            <person name="Kearney S.M."/>
            <person name="Perrotta A.R."/>
            <person name="Berdy B."/>
            <person name="Zhao S."/>
            <person name="Lieberman T.D."/>
            <person name="Swanson P.K."/>
            <person name="Smith M."/>
            <person name="Roesemann S."/>
            <person name="Alexander J.E."/>
            <person name="Rich S.A."/>
            <person name="Livny J."/>
            <person name="Vlamakis H."/>
            <person name="Clish C."/>
            <person name="Bullock K."/>
            <person name="Deik A."/>
            <person name="Scott J."/>
            <person name="Pierce K.A."/>
            <person name="Xavier R.J."/>
            <person name="Alm E.J."/>
        </authorList>
    </citation>
    <scope>NUCLEOTIDE SEQUENCE [LARGE SCALE GENOMIC DNA]</scope>
    <source>
        <strain evidence="6 8">BIOML-A160</strain>
    </source>
</reference>
<keyword evidence="2" id="KW-0560">Oxidoreductase</keyword>
<dbReference type="GO" id="GO:0016779">
    <property type="term" value="F:nucleotidyltransferase activity"/>
    <property type="evidence" value="ECO:0007669"/>
    <property type="project" value="UniProtKB-KW"/>
</dbReference>
<comment type="similarity">
    <text evidence="1">Belongs to the Gfo/Idh/MocA family.</text>
</comment>
<dbReference type="PANTHER" id="PTHR22604">
    <property type="entry name" value="OXIDOREDUCTASES"/>
    <property type="match status" value="1"/>
</dbReference>
<evidence type="ECO:0000313" key="9">
    <source>
        <dbReference type="Proteomes" id="UP000500882"/>
    </source>
</evidence>
<dbReference type="InterPro" id="IPR036291">
    <property type="entry name" value="NAD(P)-bd_dom_sf"/>
</dbReference>
<proteinExistence type="inferred from homology"/>
<dbReference type="InterPro" id="IPR004821">
    <property type="entry name" value="Cyt_trans-like"/>
</dbReference>
<dbReference type="RefSeq" id="WP_022471495.1">
    <property type="nucleotide sequence ID" value="NZ_AP022660.1"/>
</dbReference>
<dbReference type="NCBIfam" id="TIGR00125">
    <property type="entry name" value="cyt_tran_rel"/>
    <property type="match status" value="1"/>
</dbReference>
<dbReference type="GO" id="GO:0016491">
    <property type="term" value="F:oxidoreductase activity"/>
    <property type="evidence" value="ECO:0007669"/>
    <property type="project" value="UniProtKB-KW"/>
</dbReference>
<gene>
    <name evidence="5" type="ORF">BatF92_30760</name>
    <name evidence="6" type="ORF">GAN75_26795</name>
    <name evidence="7" type="ORF">KQP59_04005</name>
</gene>
<dbReference type="EMBL" id="CP083681">
    <property type="protein sequence ID" value="UYU72282.1"/>
    <property type="molecule type" value="Genomic_DNA"/>
</dbReference>
<accession>A0A679H9P2</accession>
<dbReference type="PANTHER" id="PTHR22604:SF105">
    <property type="entry name" value="TRANS-1,2-DIHYDROBENZENE-1,2-DIOL DEHYDROGENASE"/>
    <property type="match status" value="1"/>
</dbReference>
<evidence type="ECO:0000313" key="6">
    <source>
        <dbReference type="EMBL" id="KAB4449962.1"/>
    </source>
</evidence>
<evidence type="ECO:0000313" key="7">
    <source>
        <dbReference type="EMBL" id="UYU72282.1"/>
    </source>
</evidence>
<dbReference type="Proteomes" id="UP000500882">
    <property type="component" value="Chromosome"/>
</dbReference>
<dbReference type="SUPFAM" id="SSF52374">
    <property type="entry name" value="Nucleotidylyl transferase"/>
    <property type="match status" value="1"/>
</dbReference>
<dbReference type="Gene3D" id="3.40.50.720">
    <property type="entry name" value="NAD(P)-binding Rossmann-like Domain"/>
    <property type="match status" value="1"/>
</dbReference>
<evidence type="ECO:0000313" key="5">
    <source>
        <dbReference type="EMBL" id="BCA51134.1"/>
    </source>
</evidence>
<organism evidence="5 9">
    <name type="scientific">Bacteroides thetaiotaomicron</name>
    <dbReference type="NCBI Taxonomy" id="818"/>
    <lineage>
        <taxon>Bacteria</taxon>
        <taxon>Pseudomonadati</taxon>
        <taxon>Bacteroidota</taxon>
        <taxon>Bacteroidia</taxon>
        <taxon>Bacteroidales</taxon>
        <taxon>Bacteroidaceae</taxon>
        <taxon>Bacteroides</taxon>
    </lineage>
</organism>
<dbReference type="Pfam" id="PF01467">
    <property type="entry name" value="CTP_transf_like"/>
    <property type="match status" value="1"/>
</dbReference>
<keyword evidence="6" id="KW-0808">Transferase</keyword>
<dbReference type="AlphaFoldDB" id="A0A679H9P2"/>